<feature type="transmembrane region" description="Helical" evidence="1">
    <location>
        <begin position="7"/>
        <end position="28"/>
    </location>
</feature>
<proteinExistence type="predicted"/>
<evidence type="ECO:0000256" key="1">
    <source>
        <dbReference type="SAM" id="Phobius"/>
    </source>
</evidence>
<feature type="transmembrane region" description="Helical" evidence="1">
    <location>
        <begin position="92"/>
        <end position="114"/>
    </location>
</feature>
<feature type="transmembrane region" description="Helical" evidence="1">
    <location>
        <begin position="62"/>
        <end position="85"/>
    </location>
</feature>
<dbReference type="STRING" id="29534.SAMN05444366_2912"/>
<protein>
    <submittedName>
        <fullName evidence="2">Uncharacterized protein</fullName>
    </submittedName>
</protein>
<keyword evidence="1" id="KW-0812">Transmembrane</keyword>
<name>A0A1M7HY07_9FLAO</name>
<dbReference type="RefSeq" id="WP_072973564.1">
    <property type="nucleotide sequence ID" value="NZ_FRBY01000004.1"/>
</dbReference>
<dbReference type="AlphaFoldDB" id="A0A1M7HY07"/>
<evidence type="ECO:0000313" key="3">
    <source>
        <dbReference type="Proteomes" id="UP000184121"/>
    </source>
</evidence>
<organism evidence="2 3">
    <name type="scientific">Flavobacterium saccharophilum</name>
    <dbReference type="NCBI Taxonomy" id="29534"/>
    <lineage>
        <taxon>Bacteria</taxon>
        <taxon>Pseudomonadati</taxon>
        <taxon>Bacteroidota</taxon>
        <taxon>Flavobacteriia</taxon>
        <taxon>Flavobacteriales</taxon>
        <taxon>Flavobacteriaceae</taxon>
        <taxon>Flavobacterium</taxon>
    </lineage>
</organism>
<keyword evidence="3" id="KW-1185">Reference proteome</keyword>
<gene>
    <name evidence="2" type="ORF">SAMN05444366_2912</name>
</gene>
<evidence type="ECO:0000313" key="2">
    <source>
        <dbReference type="EMBL" id="SHM33017.1"/>
    </source>
</evidence>
<reference evidence="3" key="1">
    <citation type="submission" date="2016-11" db="EMBL/GenBank/DDBJ databases">
        <authorList>
            <person name="Varghese N."/>
            <person name="Submissions S."/>
        </authorList>
    </citation>
    <scope>NUCLEOTIDE SEQUENCE [LARGE SCALE GENOMIC DNA]</scope>
    <source>
        <strain evidence="3">DSM 1811</strain>
    </source>
</reference>
<dbReference type="EMBL" id="FRBY01000004">
    <property type="protein sequence ID" value="SHM33017.1"/>
    <property type="molecule type" value="Genomic_DNA"/>
</dbReference>
<accession>A0A1M7HY07</accession>
<keyword evidence="1" id="KW-1133">Transmembrane helix</keyword>
<feature type="transmembrane region" description="Helical" evidence="1">
    <location>
        <begin position="120"/>
        <end position="138"/>
    </location>
</feature>
<keyword evidence="1" id="KW-0472">Membrane</keyword>
<dbReference type="OrthoDB" id="8854344at2"/>
<sequence>MEKLKPYSALILALGGFILFVMGLYFVFIRPPLLPEDLRYMQTTSMVINNSAPGLAVWLQKVFWVMGSYILTTGLLTIFIALTSFRERTQGAFPIVAIAGMSSIGFMTIVNFIINSDFKWILSIFTLPWLIALILYRLHK</sequence>
<dbReference type="Proteomes" id="UP000184121">
    <property type="component" value="Unassembled WGS sequence"/>
</dbReference>